<dbReference type="PANTHER" id="PTHR33258:SF1">
    <property type="entry name" value="TRANSPOSASE INSL FOR INSERTION SEQUENCE ELEMENT IS186A-RELATED"/>
    <property type="match status" value="1"/>
</dbReference>
<gene>
    <name evidence="6" type="ORF">HOLDEFILI_04247</name>
</gene>
<proteinExistence type="inferred from homology"/>
<dbReference type="AlphaFoldDB" id="B9YEH0"/>
<evidence type="ECO:0000313" key="7">
    <source>
        <dbReference type="Proteomes" id="UP000005950"/>
    </source>
</evidence>
<comment type="caution">
    <text evidence="6">The sequence shown here is derived from an EMBL/GenBank/DDBJ whole genome shotgun (WGS) entry which is preliminary data.</text>
</comment>
<keyword evidence="4" id="KW-0233">DNA recombination</keyword>
<dbReference type="STRING" id="545696.HOLDEFILI_04247"/>
<evidence type="ECO:0000256" key="3">
    <source>
        <dbReference type="ARBA" id="ARBA00023125"/>
    </source>
</evidence>
<reference evidence="6 7" key="1">
    <citation type="submission" date="2008-12" db="EMBL/GenBank/DDBJ databases">
        <authorList>
            <person name="Fulton L."/>
            <person name="Clifton S."/>
            <person name="Fulton B."/>
            <person name="Xu J."/>
            <person name="Minx P."/>
            <person name="Pepin K.H."/>
            <person name="Johnson M."/>
            <person name="Bhonagiri V."/>
            <person name="Nash W.E."/>
            <person name="Mardis E.R."/>
            <person name="Wilson R.K."/>
        </authorList>
    </citation>
    <scope>NUCLEOTIDE SEQUENCE [LARGE SCALE GENOMIC DNA]</scope>
    <source>
        <strain evidence="6 7">DSM 12042</strain>
    </source>
</reference>
<evidence type="ECO:0000259" key="5">
    <source>
        <dbReference type="Pfam" id="PF01609"/>
    </source>
</evidence>
<dbReference type="GO" id="GO:0006313">
    <property type="term" value="P:DNA transposition"/>
    <property type="evidence" value="ECO:0007669"/>
    <property type="project" value="InterPro"/>
</dbReference>
<dbReference type="PANTHER" id="PTHR33258">
    <property type="entry name" value="TRANSPOSASE INSL FOR INSERTION SEQUENCE ELEMENT IS186A-RELATED"/>
    <property type="match status" value="1"/>
</dbReference>
<dbReference type="InterPro" id="IPR012337">
    <property type="entry name" value="RNaseH-like_sf"/>
</dbReference>
<dbReference type="InterPro" id="IPR002559">
    <property type="entry name" value="Transposase_11"/>
</dbReference>
<dbReference type="SUPFAM" id="SSF53098">
    <property type="entry name" value="Ribonuclease H-like"/>
    <property type="match status" value="1"/>
</dbReference>
<dbReference type="HOGENOM" id="CLU_049304_1_0_9"/>
<evidence type="ECO:0000256" key="2">
    <source>
        <dbReference type="ARBA" id="ARBA00022578"/>
    </source>
</evidence>
<dbReference type="GO" id="GO:0004803">
    <property type="term" value="F:transposase activity"/>
    <property type="evidence" value="ECO:0007669"/>
    <property type="project" value="InterPro"/>
</dbReference>
<comment type="similarity">
    <text evidence="1">Belongs to the transposase 11 family.</text>
</comment>
<protein>
    <submittedName>
        <fullName evidence="6">Transposase, IS4 family</fullName>
    </submittedName>
</protein>
<dbReference type="Pfam" id="PF01609">
    <property type="entry name" value="DDE_Tnp_1"/>
    <property type="match status" value="1"/>
</dbReference>
<evidence type="ECO:0000313" key="6">
    <source>
        <dbReference type="EMBL" id="EEF65623.1"/>
    </source>
</evidence>
<feature type="domain" description="Transposase IS4-like" evidence="5">
    <location>
        <begin position="63"/>
        <end position="311"/>
    </location>
</feature>
<sequence>MKLIIQFQSKALNCELSDYFADFESLPTKSAFCQQRNKLEVEAFSRLFYTFTHSFHHYRTYKGYYILACDGSDINIPFDTKDEDTFCLNGKNKPYSQFHLNALYDCMNQIYWDLNIDNASKTRECAALEEMISNRRYPSNSIIVADRGYEKYDLIACCLEKQQKFLIRVKDIKSFSSILSNCNLKDEALDVKITKILTRKQTKEIKANKSKYTFITNKSEFSYFDDEQELYEMSFRVVRFKITEDTYECLITNLTEEEFSSEELKQLYHLRWSEETSFRQLKYTIGMVSFHAKKRKYIKQEIYASVILFNLSNIVVHNVELEEEKENCKYRRKANYSTAVTNIRLFLKRMIDEKELIKRIKKILVLIRPERKQKRQIKPQSVRSFNHKAS</sequence>
<reference evidence="6 7" key="2">
    <citation type="submission" date="2009-02" db="EMBL/GenBank/DDBJ databases">
        <title>Draft genome sequence of Holdemania filiformis DSM 12042.</title>
        <authorList>
            <person name="Sudarsanam P."/>
            <person name="Ley R."/>
            <person name="Guruge J."/>
            <person name="Turnbaugh P.J."/>
            <person name="Mahowald M."/>
            <person name="Liep D."/>
            <person name="Gordon J."/>
        </authorList>
    </citation>
    <scope>NUCLEOTIDE SEQUENCE [LARGE SCALE GENOMIC DNA]</scope>
    <source>
        <strain evidence="6 7">DSM 12042</strain>
    </source>
</reference>
<dbReference type="Proteomes" id="UP000005950">
    <property type="component" value="Unassembled WGS sequence"/>
</dbReference>
<dbReference type="GO" id="GO:0003677">
    <property type="term" value="F:DNA binding"/>
    <property type="evidence" value="ECO:0007669"/>
    <property type="project" value="UniProtKB-KW"/>
</dbReference>
<dbReference type="Gene3D" id="3.90.350.10">
    <property type="entry name" value="Transposase Inhibitor Protein From Tn5, Chain A, domain 1"/>
    <property type="match status" value="1"/>
</dbReference>
<accession>B9YEH0</accession>
<dbReference type="EMBL" id="ACCF01000270">
    <property type="protein sequence ID" value="EEF65623.1"/>
    <property type="molecule type" value="Genomic_DNA"/>
</dbReference>
<keyword evidence="3" id="KW-0238">DNA-binding</keyword>
<dbReference type="NCBIfam" id="NF033592">
    <property type="entry name" value="transpos_IS4_1"/>
    <property type="match status" value="1"/>
</dbReference>
<keyword evidence="2" id="KW-0815">Transposition</keyword>
<evidence type="ECO:0000256" key="4">
    <source>
        <dbReference type="ARBA" id="ARBA00023172"/>
    </source>
</evidence>
<evidence type="ECO:0000256" key="1">
    <source>
        <dbReference type="ARBA" id="ARBA00010075"/>
    </source>
</evidence>
<name>B9YEH0_9FIRM</name>
<dbReference type="InterPro" id="IPR047952">
    <property type="entry name" value="Transpos_IS4"/>
</dbReference>
<dbReference type="eggNOG" id="COG3385">
    <property type="taxonomic scope" value="Bacteria"/>
</dbReference>
<organism evidence="6 7">
    <name type="scientific">Holdemania filiformis DSM 12042</name>
    <dbReference type="NCBI Taxonomy" id="545696"/>
    <lineage>
        <taxon>Bacteria</taxon>
        <taxon>Bacillati</taxon>
        <taxon>Bacillota</taxon>
        <taxon>Erysipelotrichia</taxon>
        <taxon>Erysipelotrichales</taxon>
        <taxon>Erysipelotrichaceae</taxon>
        <taxon>Holdemania</taxon>
    </lineage>
</organism>